<reference evidence="11 12" key="1">
    <citation type="journal article" date="2019" name="Genome Biol. Evol.">
        <title>Insights into the evolution of the New World diploid cottons (Gossypium, subgenus Houzingenia) based on genome sequencing.</title>
        <authorList>
            <person name="Grover C.E."/>
            <person name="Arick M.A. 2nd"/>
            <person name="Thrash A."/>
            <person name="Conover J.L."/>
            <person name="Sanders W.S."/>
            <person name="Peterson D.G."/>
            <person name="Frelichowski J.E."/>
            <person name="Scheffler J.A."/>
            <person name="Scheffler B.E."/>
            <person name="Wendel J.F."/>
        </authorList>
    </citation>
    <scope>NUCLEOTIDE SEQUENCE [LARGE SCALE GENOMIC DNA]</scope>
    <source>
        <strain evidence="11">8</strain>
        <tissue evidence="11">Leaf</tissue>
    </source>
</reference>
<evidence type="ECO:0000256" key="4">
    <source>
        <dbReference type="ARBA" id="ARBA00022692"/>
    </source>
</evidence>
<keyword evidence="6" id="KW-1133">Transmembrane helix</keyword>
<feature type="non-terminal residue" evidence="11">
    <location>
        <position position="345"/>
    </location>
</feature>
<sequence length="345" mass="40867">MASSVISIERSRSYTRIFNTQKLIINYSSSVLLSFLWKWKLECLEVEAETMEANFKEIPNEGEGNTKYLKECASGNFFEELDIEGPKMDVSDENHVSNKKMDREIIPIRKSYCTKWAQLDHAYFELSRLRCQKSDLEVAMRWNQGLLNCLEEALDELHFHNNSYKKGSTSPNFHVTLQHRVLHGNNINLATERELLKEMSTTRNQLPVDYDINHDSTHFKQSLNEFIQLFYEERQSESRYKNFHKELKCIEEKTIVIACLKGRIWNPWASLATIKKYITIIKELSEEIEKENREIISEIEEAKMNKETESIRKKLLKLEHQLRDMRLKREEVHKCLLNLTQCHQE</sequence>
<evidence type="ECO:0000256" key="6">
    <source>
        <dbReference type="ARBA" id="ARBA00022989"/>
    </source>
</evidence>
<comment type="caution">
    <text evidence="11">The sequence shown here is derived from an EMBL/GenBank/DDBJ whole genome shotgun (WGS) entry which is preliminary data.</text>
</comment>
<dbReference type="InterPro" id="IPR055282">
    <property type="entry name" value="PPI1-4"/>
</dbReference>
<dbReference type="AlphaFoldDB" id="A0A7J8QJN3"/>
<gene>
    <name evidence="11" type="ORF">Gorai_004677</name>
</gene>
<dbReference type="PANTHER" id="PTHR32219">
    <property type="entry name" value="RNA-BINDING PROTEIN YLMH-RELATED"/>
    <property type="match status" value="1"/>
</dbReference>
<dbReference type="Proteomes" id="UP000593578">
    <property type="component" value="Unassembled WGS sequence"/>
</dbReference>
<evidence type="ECO:0000313" key="11">
    <source>
        <dbReference type="EMBL" id="MBA0601503.1"/>
    </source>
</evidence>
<accession>A0A7J8QJN3</accession>
<dbReference type="EMBL" id="JABEZZ010000012">
    <property type="protein sequence ID" value="MBA0601503.1"/>
    <property type="molecule type" value="Genomic_DNA"/>
</dbReference>
<evidence type="ECO:0000256" key="8">
    <source>
        <dbReference type="ARBA" id="ARBA00023136"/>
    </source>
</evidence>
<evidence type="ECO:0000256" key="9">
    <source>
        <dbReference type="ARBA" id="ARBA00038080"/>
    </source>
</evidence>
<keyword evidence="4" id="KW-0812">Transmembrane</keyword>
<evidence type="ECO:0000256" key="1">
    <source>
        <dbReference type="ARBA" id="ARBA00004162"/>
    </source>
</evidence>
<evidence type="ECO:0000256" key="5">
    <source>
        <dbReference type="ARBA" id="ARBA00022824"/>
    </source>
</evidence>
<name>A0A7J8QJN3_GOSRA</name>
<dbReference type="GO" id="GO:0005886">
    <property type="term" value="C:plasma membrane"/>
    <property type="evidence" value="ECO:0007669"/>
    <property type="project" value="UniProtKB-SubCell"/>
</dbReference>
<comment type="subcellular location">
    <subcellularLocation>
        <location evidence="1">Cell membrane</location>
        <topology evidence="1">Single-pass membrane protein</topology>
    </subcellularLocation>
    <subcellularLocation>
        <location evidence="2">Endoplasmic reticulum membrane</location>
        <topology evidence="2">Single-pass membrane protein</topology>
    </subcellularLocation>
</comment>
<proteinExistence type="inferred from homology"/>
<evidence type="ECO:0000256" key="2">
    <source>
        <dbReference type="ARBA" id="ARBA00004389"/>
    </source>
</evidence>
<feature type="coiled-coil region" evidence="10">
    <location>
        <begin position="274"/>
        <end position="305"/>
    </location>
</feature>
<protein>
    <submittedName>
        <fullName evidence="11">Uncharacterized protein</fullName>
    </submittedName>
</protein>
<keyword evidence="7 10" id="KW-0175">Coiled coil</keyword>
<evidence type="ECO:0000313" key="12">
    <source>
        <dbReference type="Proteomes" id="UP000593578"/>
    </source>
</evidence>
<keyword evidence="8" id="KW-0472">Membrane</keyword>
<dbReference type="GO" id="GO:0005789">
    <property type="term" value="C:endoplasmic reticulum membrane"/>
    <property type="evidence" value="ECO:0007669"/>
    <property type="project" value="UniProtKB-SubCell"/>
</dbReference>
<keyword evidence="3" id="KW-1003">Cell membrane</keyword>
<keyword evidence="5" id="KW-0256">Endoplasmic reticulum</keyword>
<dbReference type="PANTHER" id="PTHR32219:SF16">
    <property type="entry name" value="CORE-2_I-BRANCHING BETA-1,6-N-ACETYLGLUCOSAMINYLTRANSFERASE FAMILY PROTEIN"/>
    <property type="match status" value="1"/>
</dbReference>
<evidence type="ECO:0000256" key="7">
    <source>
        <dbReference type="ARBA" id="ARBA00023054"/>
    </source>
</evidence>
<evidence type="ECO:0000256" key="3">
    <source>
        <dbReference type="ARBA" id="ARBA00022475"/>
    </source>
</evidence>
<evidence type="ECO:0000256" key="10">
    <source>
        <dbReference type="SAM" id="Coils"/>
    </source>
</evidence>
<organism evidence="11 12">
    <name type="scientific">Gossypium raimondii</name>
    <name type="common">Peruvian cotton</name>
    <name type="synonym">Gossypium klotzschianum subsp. raimondii</name>
    <dbReference type="NCBI Taxonomy" id="29730"/>
    <lineage>
        <taxon>Eukaryota</taxon>
        <taxon>Viridiplantae</taxon>
        <taxon>Streptophyta</taxon>
        <taxon>Embryophyta</taxon>
        <taxon>Tracheophyta</taxon>
        <taxon>Spermatophyta</taxon>
        <taxon>Magnoliopsida</taxon>
        <taxon>eudicotyledons</taxon>
        <taxon>Gunneridae</taxon>
        <taxon>Pentapetalae</taxon>
        <taxon>rosids</taxon>
        <taxon>malvids</taxon>
        <taxon>Malvales</taxon>
        <taxon>Malvaceae</taxon>
        <taxon>Malvoideae</taxon>
        <taxon>Gossypium</taxon>
    </lineage>
</organism>
<comment type="similarity">
    <text evidence="9">Belongs to the plant Proton pump-interactor protein family.</text>
</comment>